<evidence type="ECO:0000313" key="2">
    <source>
        <dbReference type="Proteomes" id="UP000654075"/>
    </source>
</evidence>
<proteinExistence type="predicted"/>
<protein>
    <submittedName>
        <fullName evidence="1">Uncharacterized protein</fullName>
    </submittedName>
</protein>
<accession>A0A813FKG2</accession>
<dbReference type="SUPFAM" id="SSF56112">
    <property type="entry name" value="Protein kinase-like (PK-like)"/>
    <property type="match status" value="1"/>
</dbReference>
<dbReference type="Gene3D" id="1.10.510.10">
    <property type="entry name" value="Transferase(Phosphotransferase) domain 1"/>
    <property type="match status" value="1"/>
</dbReference>
<organism evidence="1 2">
    <name type="scientific">Polarella glacialis</name>
    <name type="common">Dinoflagellate</name>
    <dbReference type="NCBI Taxonomy" id="89957"/>
    <lineage>
        <taxon>Eukaryota</taxon>
        <taxon>Sar</taxon>
        <taxon>Alveolata</taxon>
        <taxon>Dinophyceae</taxon>
        <taxon>Suessiales</taxon>
        <taxon>Suessiaceae</taxon>
        <taxon>Polarella</taxon>
    </lineage>
</organism>
<dbReference type="Proteomes" id="UP000654075">
    <property type="component" value="Unassembled WGS sequence"/>
</dbReference>
<dbReference type="GO" id="GO:0030968">
    <property type="term" value="P:endoplasmic reticulum unfolded protein response"/>
    <property type="evidence" value="ECO:0007669"/>
    <property type="project" value="InterPro"/>
</dbReference>
<dbReference type="GO" id="GO:0004674">
    <property type="term" value="F:protein serine/threonine kinase activity"/>
    <property type="evidence" value="ECO:0007669"/>
    <property type="project" value="InterPro"/>
</dbReference>
<dbReference type="PANTHER" id="PTHR13954">
    <property type="entry name" value="IRE1-RELATED"/>
    <property type="match status" value="1"/>
</dbReference>
<dbReference type="OrthoDB" id="63989at2759"/>
<dbReference type="InterPro" id="IPR011009">
    <property type="entry name" value="Kinase-like_dom_sf"/>
</dbReference>
<keyword evidence="2" id="KW-1185">Reference proteome</keyword>
<comment type="caution">
    <text evidence="1">The sequence shown here is derived from an EMBL/GenBank/DDBJ whole genome shotgun (WGS) entry which is preliminary data.</text>
</comment>
<dbReference type="GO" id="GO:0004521">
    <property type="term" value="F:RNA endonuclease activity"/>
    <property type="evidence" value="ECO:0007669"/>
    <property type="project" value="InterPro"/>
</dbReference>
<dbReference type="EMBL" id="CAJNNV010025227">
    <property type="protein sequence ID" value="CAE8613255.1"/>
    <property type="molecule type" value="Genomic_DNA"/>
</dbReference>
<name>A0A813FKG2_POLGL</name>
<dbReference type="InterPro" id="IPR045133">
    <property type="entry name" value="IRE1/2-like"/>
</dbReference>
<reference evidence="1" key="1">
    <citation type="submission" date="2021-02" db="EMBL/GenBank/DDBJ databases">
        <authorList>
            <person name="Dougan E. K."/>
            <person name="Rhodes N."/>
            <person name="Thang M."/>
            <person name="Chan C."/>
        </authorList>
    </citation>
    <scope>NUCLEOTIDE SEQUENCE</scope>
</reference>
<evidence type="ECO:0000313" key="1">
    <source>
        <dbReference type="EMBL" id="CAE8613255.1"/>
    </source>
</evidence>
<sequence>MERQRILKGEVELPGLDMLPVSETYSARHLLLGMLQTEPASRPKMSEVIGHCFFWEEKALMENLRAIHRLEPEKLRCQLQLVAAPSASEVDSLEAEALKQLAGWRNPFKGQALLARMDSYAAASPYEASFAGLIRFLRNLVEHPPTTTEAAGLRSLEGGIERGLPFFLRRVYPTLPVAVLAVMRRQASN</sequence>
<gene>
    <name evidence="1" type="ORF">PGLA1383_LOCUS31030</name>
</gene>
<dbReference type="AlphaFoldDB" id="A0A813FKG2"/>
<dbReference type="PANTHER" id="PTHR13954:SF6">
    <property type="entry name" value="NON-SPECIFIC SERINE_THREONINE PROTEIN KINASE"/>
    <property type="match status" value="1"/>
</dbReference>